<dbReference type="InterPro" id="IPR050386">
    <property type="entry name" value="Glycosyl_hydrolase_5"/>
</dbReference>
<dbReference type="Gene3D" id="3.20.20.80">
    <property type="entry name" value="Glycosidases"/>
    <property type="match status" value="1"/>
</dbReference>
<dbReference type="GO" id="GO:0016798">
    <property type="term" value="F:hydrolase activity, acting on glycosyl bonds"/>
    <property type="evidence" value="ECO:0007669"/>
    <property type="project" value="UniProtKB-KW"/>
</dbReference>
<reference evidence="6" key="1">
    <citation type="journal article" date="2019" name="Int. J. Syst. Evol. Microbiol.">
        <title>The Global Catalogue of Microorganisms (GCM) 10K type strain sequencing project: providing services to taxonomists for standard genome sequencing and annotation.</title>
        <authorList>
            <consortium name="The Broad Institute Genomics Platform"/>
            <consortium name="The Broad Institute Genome Sequencing Center for Infectious Disease"/>
            <person name="Wu L."/>
            <person name="Ma J."/>
        </authorList>
    </citation>
    <scope>NUCLEOTIDE SEQUENCE [LARGE SCALE GENOMIC DNA]</scope>
    <source>
        <strain evidence="6">KCTC 52204</strain>
    </source>
</reference>
<dbReference type="InterPro" id="IPR001547">
    <property type="entry name" value="Glyco_hydro_5"/>
</dbReference>
<keyword evidence="2 3" id="KW-0326">Glycosidase</keyword>
<proteinExistence type="inferred from homology"/>
<evidence type="ECO:0000259" key="4">
    <source>
        <dbReference type="Pfam" id="PF00150"/>
    </source>
</evidence>
<comment type="caution">
    <text evidence="5">The sequence shown here is derived from an EMBL/GenBank/DDBJ whole genome shotgun (WGS) entry which is preliminary data.</text>
</comment>
<name>A0ABW5KCL7_9FLAO</name>
<protein>
    <submittedName>
        <fullName evidence="5">Glycoside hydrolase family 5 protein</fullName>
        <ecNumber evidence="5">3.2.1.-</ecNumber>
    </submittedName>
</protein>
<dbReference type="Pfam" id="PF00150">
    <property type="entry name" value="Cellulase"/>
    <property type="match status" value="1"/>
</dbReference>
<dbReference type="EMBL" id="JBHULG010000007">
    <property type="protein sequence ID" value="MFD2545934.1"/>
    <property type="molecule type" value="Genomic_DNA"/>
</dbReference>
<dbReference type="PANTHER" id="PTHR31297">
    <property type="entry name" value="GLUCAN ENDO-1,6-BETA-GLUCOSIDASE B"/>
    <property type="match status" value="1"/>
</dbReference>
<evidence type="ECO:0000313" key="5">
    <source>
        <dbReference type="EMBL" id="MFD2545934.1"/>
    </source>
</evidence>
<evidence type="ECO:0000256" key="1">
    <source>
        <dbReference type="ARBA" id="ARBA00022801"/>
    </source>
</evidence>
<dbReference type="RefSeq" id="WP_255930655.1">
    <property type="nucleotide sequence ID" value="NZ_JANFQP010000003.1"/>
</dbReference>
<feature type="domain" description="Glycoside hydrolase family 5" evidence="4">
    <location>
        <begin position="98"/>
        <end position="342"/>
    </location>
</feature>
<dbReference type="PANTHER" id="PTHR31297:SF13">
    <property type="entry name" value="PUTATIVE-RELATED"/>
    <property type="match status" value="1"/>
</dbReference>
<sequence>MKIISFLKPFVLLVMLIFSHLFLGQKINKNTKFLYVDGQNIYTPNHQKFFIQGTNLGNWLNPEGYMFFFEGTSSYRLINDAFAEMVGPRFTNEFWRNFQKNYITKDDILYIKSTGMNTVRIPFHYKMFTNEDFMGVSDDQNGFKVLDEVISWCKEAGLYVILDMHVAPGGQTGDNIDDSYGYPWLLLEKEDQKQFIEIWQRIAKHYSKETAILGYDLLNEPIAHYFDKDLPLLNSKLELLYIECTAAIRKADKNHIILLGGAQWNGNFKVFNNPKFDDNIMYTPHRYWSGTDKNAIQDFIDFREKVNLPLMMGETGENTDEWVEQFRKTLEENNIGWTFWPYKKMVPKSGMMYIPKPENWDLIVDYTKKDRSNFSKVREARPNQALVRKAMLDLLENMKFKNNKKIEGYTKALGMKP</sequence>
<evidence type="ECO:0000313" key="6">
    <source>
        <dbReference type="Proteomes" id="UP001597394"/>
    </source>
</evidence>
<evidence type="ECO:0000256" key="3">
    <source>
        <dbReference type="RuleBase" id="RU361153"/>
    </source>
</evidence>
<keyword evidence="1 3" id="KW-0378">Hydrolase</keyword>
<evidence type="ECO:0000256" key="2">
    <source>
        <dbReference type="ARBA" id="ARBA00023295"/>
    </source>
</evidence>
<comment type="similarity">
    <text evidence="3">Belongs to the glycosyl hydrolase 5 (cellulase A) family.</text>
</comment>
<dbReference type="InterPro" id="IPR017853">
    <property type="entry name" value="GH"/>
</dbReference>
<dbReference type="SUPFAM" id="SSF51445">
    <property type="entry name" value="(Trans)glycosidases"/>
    <property type="match status" value="1"/>
</dbReference>
<gene>
    <name evidence="5" type="ORF">ACFSO8_10740</name>
</gene>
<dbReference type="Proteomes" id="UP001597394">
    <property type="component" value="Unassembled WGS sequence"/>
</dbReference>
<accession>A0ABW5KCL7</accession>
<dbReference type="EC" id="3.2.1.-" evidence="5"/>
<organism evidence="5 6">
    <name type="scientific">Kaistella montana</name>
    <dbReference type="NCBI Taxonomy" id="1849733"/>
    <lineage>
        <taxon>Bacteria</taxon>
        <taxon>Pseudomonadati</taxon>
        <taxon>Bacteroidota</taxon>
        <taxon>Flavobacteriia</taxon>
        <taxon>Flavobacteriales</taxon>
        <taxon>Weeksellaceae</taxon>
        <taxon>Chryseobacterium group</taxon>
        <taxon>Kaistella</taxon>
    </lineage>
</organism>
<keyword evidence="6" id="KW-1185">Reference proteome</keyword>